<evidence type="ECO:0000313" key="2">
    <source>
        <dbReference type="Proteomes" id="UP001061361"/>
    </source>
</evidence>
<evidence type="ECO:0000313" key="1">
    <source>
        <dbReference type="EMBL" id="BDQ33406.1"/>
    </source>
</evidence>
<dbReference type="Proteomes" id="UP001061361">
    <property type="component" value="Chromosome"/>
</dbReference>
<name>A0ABN6RUC1_9BACT</name>
<accession>A0ABN6RUC1</accession>
<gene>
    <name evidence="1" type="ORF">JCM14722_09480</name>
</gene>
<evidence type="ECO:0008006" key="3">
    <source>
        <dbReference type="Google" id="ProtNLM"/>
    </source>
</evidence>
<organism evidence="1 2">
    <name type="scientific">Pseudodesulfovibrio portus</name>
    <dbReference type="NCBI Taxonomy" id="231439"/>
    <lineage>
        <taxon>Bacteria</taxon>
        <taxon>Pseudomonadati</taxon>
        <taxon>Thermodesulfobacteriota</taxon>
        <taxon>Desulfovibrionia</taxon>
        <taxon>Desulfovibrionales</taxon>
        <taxon>Desulfovibrionaceae</taxon>
    </lineage>
</organism>
<sequence>MRSKSAEISADRLGLLACGDLEPAICAMLKTLSGLGGDHINLDIPAFLNELRSVSEIRTLDAEIWNTHPPLPLRVKALLWFSMGKTFASYTDGDVAGKMEKNALDQKVFNDMKSQLGDFTQQQFDQAEEEVQLWLSAVAVCRDGRLDKSEQQKLNTDLGLEATQKLISFLSMHSAEEIDAVLLEKLNSACENYQHLAPTRSRQVIPELINEVSSRFQQSDLRQFIRDKSHLLSEISVNIISSG</sequence>
<reference evidence="1" key="1">
    <citation type="submission" date="2022-08" db="EMBL/GenBank/DDBJ databases">
        <title>Genome Sequence of the sulphate-reducing bacterium, Pseudodesulfovibrio portus JCM14722.</title>
        <authorList>
            <person name="Kondo R."/>
            <person name="Kataoka T."/>
        </authorList>
    </citation>
    <scope>NUCLEOTIDE SEQUENCE</scope>
    <source>
        <strain evidence="1">JCM 14722</strain>
    </source>
</reference>
<dbReference type="EMBL" id="AP026708">
    <property type="protein sequence ID" value="BDQ33406.1"/>
    <property type="molecule type" value="Genomic_DNA"/>
</dbReference>
<keyword evidence="2" id="KW-1185">Reference proteome</keyword>
<proteinExistence type="predicted"/>
<protein>
    <recommendedName>
        <fullName evidence="3">Peptidase M48 Ste24p</fullName>
    </recommendedName>
</protein>